<evidence type="ECO:0000313" key="2">
    <source>
        <dbReference type="Proteomes" id="UP001181693"/>
    </source>
</evidence>
<dbReference type="CDD" id="cd09271">
    <property type="entry name" value="RNase_H2-C"/>
    <property type="match status" value="1"/>
</dbReference>
<dbReference type="InterPro" id="IPR013924">
    <property type="entry name" value="RNase_H2_suC"/>
</dbReference>
<reference evidence="1" key="1">
    <citation type="thesis" date="2020" institute="ProQuest LLC" country="789 East Eisenhower Parkway, Ann Arbor, MI, USA">
        <title>Comparative Genomics and Chromosome Evolution.</title>
        <authorList>
            <person name="Mudd A.B."/>
        </authorList>
    </citation>
    <scope>NUCLEOTIDE SEQUENCE</scope>
    <source>
        <strain evidence="1">1538</strain>
        <tissue evidence="1">Blood</tissue>
    </source>
</reference>
<proteinExistence type="predicted"/>
<sequence length="137" mass="15131">MAESPAAPSVRLELGTLHSADQEPLHLLPCVIQSRGAARVKEFFTPAMRNASGGKKVSFRGRMFRGQEVTVPQGYMGIVLKEDNKPFSEEEDRSLTVRTTFQSFTQWNLEMPPSADDALVMSLAWPKIASAVHANID</sequence>
<dbReference type="Proteomes" id="UP001181693">
    <property type="component" value="Unassembled WGS sequence"/>
</dbReference>
<dbReference type="EMBL" id="DYDO01000010">
    <property type="protein sequence ID" value="DBA17159.1"/>
    <property type="molecule type" value="Genomic_DNA"/>
</dbReference>
<dbReference type="GO" id="GO:0032299">
    <property type="term" value="C:ribonuclease H2 complex"/>
    <property type="evidence" value="ECO:0007669"/>
    <property type="project" value="InterPro"/>
</dbReference>
<dbReference type="AlphaFoldDB" id="A0AAV2ZHY6"/>
<accession>A0AAV2ZHY6</accession>
<dbReference type="InterPro" id="IPR052863">
    <property type="entry name" value="RNase_H2_subunit_C"/>
</dbReference>
<evidence type="ECO:0000313" key="1">
    <source>
        <dbReference type="EMBL" id="DBA17159.1"/>
    </source>
</evidence>
<protein>
    <submittedName>
        <fullName evidence="1">Uncharacterized protein</fullName>
    </submittedName>
</protein>
<name>A0AAV2ZHY6_PYXAD</name>
<gene>
    <name evidence="1" type="ORF">GDO54_002646</name>
</gene>
<keyword evidence="2" id="KW-1185">Reference proteome</keyword>
<dbReference type="PANTHER" id="PTHR47063">
    <property type="entry name" value="RIBONUCLEASE H2 SUBUNIT C"/>
    <property type="match status" value="1"/>
</dbReference>
<dbReference type="GO" id="GO:0006401">
    <property type="term" value="P:RNA catabolic process"/>
    <property type="evidence" value="ECO:0007669"/>
    <property type="project" value="InterPro"/>
</dbReference>
<dbReference type="PANTHER" id="PTHR47063:SF1">
    <property type="entry name" value="RIBONUCLEASE H2 SUBUNIT C"/>
    <property type="match status" value="1"/>
</dbReference>
<organism evidence="1 2">
    <name type="scientific">Pyxicephalus adspersus</name>
    <name type="common">African bullfrog</name>
    <dbReference type="NCBI Taxonomy" id="30357"/>
    <lineage>
        <taxon>Eukaryota</taxon>
        <taxon>Metazoa</taxon>
        <taxon>Chordata</taxon>
        <taxon>Craniata</taxon>
        <taxon>Vertebrata</taxon>
        <taxon>Euteleostomi</taxon>
        <taxon>Amphibia</taxon>
        <taxon>Batrachia</taxon>
        <taxon>Anura</taxon>
        <taxon>Neobatrachia</taxon>
        <taxon>Ranoidea</taxon>
        <taxon>Pyxicephalidae</taxon>
        <taxon>Pyxicephalinae</taxon>
        <taxon>Pyxicephalus</taxon>
    </lineage>
</organism>
<comment type="caution">
    <text evidence="1">The sequence shown here is derived from an EMBL/GenBank/DDBJ whole genome shotgun (WGS) entry which is preliminary data.</text>
</comment>
<dbReference type="Gene3D" id="2.40.128.680">
    <property type="match status" value="1"/>
</dbReference>
<dbReference type="Pfam" id="PF08615">
    <property type="entry name" value="RNase_H2_suC"/>
    <property type="match status" value="1"/>
</dbReference>